<feature type="compositionally biased region" description="Basic and acidic residues" evidence="1">
    <location>
        <begin position="1"/>
        <end position="10"/>
    </location>
</feature>
<evidence type="ECO:0008006" key="6">
    <source>
        <dbReference type="Google" id="ProtNLM"/>
    </source>
</evidence>
<comment type="caution">
    <text evidence="4">The sequence shown here is derived from an EMBL/GenBank/DDBJ whole genome shotgun (WGS) entry which is preliminary data.</text>
</comment>
<protein>
    <recommendedName>
        <fullName evidence="6">DUF659 domain-containing protein</fullName>
    </recommendedName>
</protein>
<feature type="domain" description="HAT C-terminal dimerisation" evidence="3">
    <location>
        <begin position="461"/>
        <end position="528"/>
    </location>
</feature>
<reference evidence="5" key="1">
    <citation type="journal article" date="2024" name="IScience">
        <title>Strigolactones Initiate the Formation of Haustorium-like Structures in Castilleja.</title>
        <authorList>
            <person name="Buerger M."/>
            <person name="Peterson D."/>
            <person name="Chory J."/>
        </authorList>
    </citation>
    <scope>NUCLEOTIDE SEQUENCE [LARGE SCALE GENOMIC DNA]</scope>
</reference>
<dbReference type="EMBL" id="JAVIJP010000007">
    <property type="protein sequence ID" value="KAL3649763.1"/>
    <property type="molecule type" value="Genomic_DNA"/>
</dbReference>
<evidence type="ECO:0000259" key="2">
    <source>
        <dbReference type="Pfam" id="PF04937"/>
    </source>
</evidence>
<feature type="region of interest" description="Disordered" evidence="1">
    <location>
        <begin position="1"/>
        <end position="26"/>
    </location>
</feature>
<dbReference type="Pfam" id="PF04937">
    <property type="entry name" value="DUF659"/>
    <property type="match status" value="1"/>
</dbReference>
<dbReference type="SUPFAM" id="SSF53098">
    <property type="entry name" value="Ribonuclease H-like"/>
    <property type="match status" value="1"/>
</dbReference>
<name>A0ABD3E5J1_9LAMI</name>
<proteinExistence type="predicted"/>
<feature type="domain" description="DUF659" evidence="2">
    <location>
        <begin position="103"/>
        <end position="255"/>
    </location>
</feature>
<organism evidence="4 5">
    <name type="scientific">Castilleja foliolosa</name>
    <dbReference type="NCBI Taxonomy" id="1961234"/>
    <lineage>
        <taxon>Eukaryota</taxon>
        <taxon>Viridiplantae</taxon>
        <taxon>Streptophyta</taxon>
        <taxon>Embryophyta</taxon>
        <taxon>Tracheophyta</taxon>
        <taxon>Spermatophyta</taxon>
        <taxon>Magnoliopsida</taxon>
        <taxon>eudicotyledons</taxon>
        <taxon>Gunneridae</taxon>
        <taxon>Pentapetalae</taxon>
        <taxon>asterids</taxon>
        <taxon>lamiids</taxon>
        <taxon>Lamiales</taxon>
        <taxon>Orobanchaceae</taxon>
        <taxon>Pedicularideae</taxon>
        <taxon>Castillejinae</taxon>
        <taxon>Castilleja</taxon>
    </lineage>
</organism>
<sequence length="616" mass="69674">MRNKSDDLKTLSKKRDRCPKTDTPNNLELARTLADIKCCKSKSLKKHSTEPSSHTTDDSSSSRRTKMRIGRFFLESGLDFDAVNLPSFKRMMVSKKSKRQTIPTSEELNGWIYEDIMKEAREYVDEVKSSWAESGCSILLDGWTDETGRDLVNVLVDCPKGTVYLCSSDISTYIGNMDSMLSFLNRVINDVGIDNVVQIVTYSGSSFMKDVGKKIMEKYRPIFWTVSAFCCVELILEKLKGIDFIKDTLERAKIVTRFLSGHPMGPKLLGDVINARDQTRPFLILENIVVAKDELRKMSYLSSTKEGKKVANLIEDRLFCSGASATLQAAIPLVRVIEWMEKTDKEQIGYIYETIDQVKETIKEGFKSRKNQYMQFWTAIDEVWTETLYSPLHSAGYFLNPNLFYSSDVHIDPEVATGMLCCIVRMATDVEAQNRITLQMEKYRLEEGAFRLGCTEEQSFDVSPVAWWSEYGVDCPELQRLAVRVLSQNCEGASKFQLNRSLAEKLLTKGRNRTEQTRLADMVFFRYNTHLKNFASGKITDSITSNEIDLMDHNRKAADKASGNDDVVVSAELDGGSTTEQRAIELDGPSHVYPKVEKGVIDLDGPSCLSPKVETL</sequence>
<dbReference type="AlphaFoldDB" id="A0ABD3E5J1"/>
<keyword evidence="5" id="KW-1185">Reference proteome</keyword>
<evidence type="ECO:0000256" key="1">
    <source>
        <dbReference type="SAM" id="MobiDB-lite"/>
    </source>
</evidence>
<evidence type="ECO:0000259" key="3">
    <source>
        <dbReference type="Pfam" id="PF05699"/>
    </source>
</evidence>
<dbReference type="InterPro" id="IPR008906">
    <property type="entry name" value="HATC_C_dom"/>
</dbReference>
<evidence type="ECO:0000313" key="5">
    <source>
        <dbReference type="Proteomes" id="UP001632038"/>
    </source>
</evidence>
<dbReference type="InterPro" id="IPR007021">
    <property type="entry name" value="DUF659"/>
</dbReference>
<dbReference type="Proteomes" id="UP001632038">
    <property type="component" value="Unassembled WGS sequence"/>
</dbReference>
<dbReference type="InterPro" id="IPR012337">
    <property type="entry name" value="RNaseH-like_sf"/>
</dbReference>
<dbReference type="PANTHER" id="PTHR32166">
    <property type="entry name" value="OSJNBA0013A04.12 PROTEIN"/>
    <property type="match status" value="1"/>
</dbReference>
<accession>A0ABD3E5J1</accession>
<dbReference type="Pfam" id="PF05699">
    <property type="entry name" value="Dimer_Tnp_hAT"/>
    <property type="match status" value="1"/>
</dbReference>
<dbReference type="PANTHER" id="PTHR32166:SF63">
    <property type="entry name" value="HAT TRANSPOSON SUPERFAMILY PROTEIN"/>
    <property type="match status" value="1"/>
</dbReference>
<gene>
    <name evidence="4" type="ORF">CASFOL_006166</name>
</gene>
<evidence type="ECO:0000313" key="4">
    <source>
        <dbReference type="EMBL" id="KAL3649763.1"/>
    </source>
</evidence>